<accession>A0A023VW70</accession>
<organism evidence="3">
    <name type="scientific">Babesia bovis</name>
    <dbReference type="NCBI Taxonomy" id="5865"/>
    <lineage>
        <taxon>Eukaryota</taxon>
        <taxon>Sar</taxon>
        <taxon>Alveolata</taxon>
        <taxon>Apicomplexa</taxon>
        <taxon>Aconoidasida</taxon>
        <taxon>Piroplasmida</taxon>
        <taxon>Babesiidae</taxon>
        <taxon>Babesia</taxon>
    </lineage>
</organism>
<sequence>MVSFNIITVAFCSILFNYAVASPQEEAVPTKQVNGSHLLFDDMKMLYDVMRSIDESMLKSILEKNFEAVGMEATSATKTHDALKAVKQLIKTDAPFNTSDFDTLDLEYLSGQSNEELLKLLIEAIYGMEIIIEKTNSFVGESAEHSNNVDTELRKYYWDNIYDDQSEYNKDKLSNLYKAFITNSAALRIASEELRKFETRKAQKNDYRFINPSSTPEPETSSPSHGENTAAQPPKPAETPKPTGSSSTFGGLTVATLCYFVLSAF</sequence>
<dbReference type="AlphaFoldDB" id="A0A023VW70"/>
<evidence type="ECO:0000313" key="3">
    <source>
        <dbReference type="EMBL" id="AHY19748.1"/>
    </source>
</evidence>
<keyword evidence="2" id="KW-0732">Signal</keyword>
<evidence type="ECO:0000256" key="2">
    <source>
        <dbReference type="SAM" id="SignalP"/>
    </source>
</evidence>
<dbReference type="EMBL" id="KJ467627">
    <property type="protein sequence ID" value="AHY19748.1"/>
    <property type="molecule type" value="Genomic_DNA"/>
</dbReference>
<feature type="chain" id="PRO_5001526991" evidence="2">
    <location>
        <begin position="22"/>
        <end position="265"/>
    </location>
</feature>
<keyword evidence="3" id="KW-0477">Merozoite</keyword>
<name>A0A023VW70_BABBO</name>
<feature type="compositionally biased region" description="Low complexity" evidence="1">
    <location>
        <begin position="212"/>
        <end position="224"/>
    </location>
</feature>
<feature type="signal peptide" evidence="2">
    <location>
        <begin position="1"/>
        <end position="21"/>
    </location>
</feature>
<proteinExistence type="predicted"/>
<feature type="region of interest" description="Disordered" evidence="1">
    <location>
        <begin position="205"/>
        <end position="248"/>
    </location>
</feature>
<evidence type="ECO:0000256" key="1">
    <source>
        <dbReference type="SAM" id="MobiDB-lite"/>
    </source>
</evidence>
<reference evidence="3" key="1">
    <citation type="journal article" date="2014" name="Vet. Parasitol.">
        <title>Genetic polymorphism of Babesia bovis merozoite surface antigens-2 (MSA-2) isolates from bovine blood and Rhipicephalus annulatus ticks in Israel.</title>
        <authorList>
            <person name="Molad T."/>
            <person name="Fleiderovitz L."/>
            <person name="Leibovich B."/>
            <person name="Wolkomirsky R."/>
            <person name="Erster O."/>
            <person name="Roth A."/>
            <person name="Mazuz M.L."/>
            <person name="Markovics A."/>
            <person name="Shkap V."/>
        </authorList>
    </citation>
    <scope>NUCLEOTIDE SEQUENCE</scope>
</reference>
<protein>
    <submittedName>
        <fullName evidence="3">Merozoite surface antigen 2C</fullName>
    </submittedName>
</protein>